<comment type="caution">
    <text evidence="1">The sequence shown here is derived from an EMBL/GenBank/DDBJ whole genome shotgun (WGS) entry which is preliminary data.</text>
</comment>
<reference evidence="1" key="1">
    <citation type="journal article" date="2023" name="G3 (Bethesda)">
        <title>Whole genome assembly and annotation of the endangered Caribbean coral Acropora cervicornis.</title>
        <authorList>
            <person name="Selwyn J.D."/>
            <person name="Vollmer S.V."/>
        </authorList>
    </citation>
    <scope>NUCLEOTIDE SEQUENCE</scope>
    <source>
        <strain evidence="1">K2</strain>
    </source>
</reference>
<organism evidence="1 2">
    <name type="scientific">Acropora cervicornis</name>
    <name type="common">Staghorn coral</name>
    <dbReference type="NCBI Taxonomy" id="6130"/>
    <lineage>
        <taxon>Eukaryota</taxon>
        <taxon>Metazoa</taxon>
        <taxon>Cnidaria</taxon>
        <taxon>Anthozoa</taxon>
        <taxon>Hexacorallia</taxon>
        <taxon>Scleractinia</taxon>
        <taxon>Astrocoeniina</taxon>
        <taxon>Acroporidae</taxon>
        <taxon>Acropora</taxon>
    </lineage>
</organism>
<protein>
    <submittedName>
        <fullName evidence="1">Uncharacterized protein</fullName>
    </submittedName>
</protein>
<dbReference type="Proteomes" id="UP001249851">
    <property type="component" value="Unassembled WGS sequence"/>
</dbReference>
<proteinExistence type="predicted"/>
<keyword evidence="2" id="KW-1185">Reference proteome</keyword>
<evidence type="ECO:0000313" key="1">
    <source>
        <dbReference type="EMBL" id="KAK2548621.1"/>
    </source>
</evidence>
<sequence>MFKSAILVINDTIDVEMMKAFGKKKIWEWVAVSVEEMILIIKSKLSSVNNSAPYNNADLPAGVKNPQVALASDPIPAGDIAFIIHAAKGAHSSLSAFHVKPREALVVQFESS</sequence>
<accession>A0AAD9PT67</accession>
<evidence type="ECO:0000313" key="2">
    <source>
        <dbReference type="Proteomes" id="UP001249851"/>
    </source>
</evidence>
<name>A0AAD9PT67_ACRCE</name>
<reference evidence="1" key="2">
    <citation type="journal article" date="2023" name="Science">
        <title>Genomic signatures of disease resistance in endangered staghorn corals.</title>
        <authorList>
            <person name="Vollmer S.V."/>
            <person name="Selwyn J.D."/>
            <person name="Despard B.A."/>
            <person name="Roesel C.L."/>
        </authorList>
    </citation>
    <scope>NUCLEOTIDE SEQUENCE</scope>
    <source>
        <strain evidence="1">K2</strain>
    </source>
</reference>
<dbReference type="EMBL" id="JARQWQ010000142">
    <property type="protein sequence ID" value="KAK2548621.1"/>
    <property type="molecule type" value="Genomic_DNA"/>
</dbReference>
<gene>
    <name evidence="1" type="ORF">P5673_031145</name>
</gene>
<dbReference type="AlphaFoldDB" id="A0AAD9PT67"/>